<dbReference type="Proteomes" id="UP000193118">
    <property type="component" value="Unassembled WGS sequence"/>
</dbReference>
<evidence type="ECO:0000256" key="1">
    <source>
        <dbReference type="SAM" id="MobiDB-lite"/>
    </source>
</evidence>
<protein>
    <submittedName>
        <fullName evidence="2">Uncharacterized protein</fullName>
    </submittedName>
</protein>
<keyword evidence="3" id="KW-1185">Reference proteome</keyword>
<proteinExistence type="predicted"/>
<comment type="caution">
    <text evidence="2">The sequence shown here is derived from an EMBL/GenBank/DDBJ whole genome shotgun (WGS) entry which is preliminary data.</text>
</comment>
<evidence type="ECO:0000313" key="3">
    <source>
        <dbReference type="Proteomes" id="UP000193118"/>
    </source>
</evidence>
<evidence type="ECO:0000313" key="2">
    <source>
        <dbReference type="EMBL" id="OSI17764.1"/>
    </source>
</evidence>
<dbReference type="AlphaFoldDB" id="A0A1X3DDG0"/>
<name>A0A1X3DDG0_9NEIS</name>
<dbReference type="EMBL" id="MTBO01000008">
    <property type="protein sequence ID" value="OSI17764.1"/>
    <property type="molecule type" value="Genomic_DNA"/>
</dbReference>
<feature type="compositionally biased region" description="Low complexity" evidence="1">
    <location>
        <begin position="87"/>
        <end position="106"/>
    </location>
</feature>
<organism evidence="2 3">
    <name type="scientific">Neisseria dentiae</name>
    <dbReference type="NCBI Taxonomy" id="194197"/>
    <lineage>
        <taxon>Bacteria</taxon>
        <taxon>Pseudomonadati</taxon>
        <taxon>Pseudomonadota</taxon>
        <taxon>Betaproteobacteria</taxon>
        <taxon>Neisseriales</taxon>
        <taxon>Neisseriaceae</taxon>
        <taxon>Neisseria</taxon>
    </lineage>
</organism>
<reference evidence="3" key="1">
    <citation type="submission" date="2017-01" db="EMBL/GenBank/DDBJ databases">
        <authorList>
            <person name="Wolfgang W.J."/>
            <person name="Cole J."/>
            <person name="Wroblewski D."/>
            <person name="Mcginnis J."/>
            <person name="Musser K.A."/>
        </authorList>
    </citation>
    <scope>NUCLEOTIDE SEQUENCE [LARGE SCALE GENOMIC DNA]</scope>
    <source>
        <strain evidence="3">DSM 19151</strain>
    </source>
</reference>
<feature type="region of interest" description="Disordered" evidence="1">
    <location>
        <begin position="76"/>
        <end position="106"/>
    </location>
</feature>
<feature type="compositionally biased region" description="Basic and acidic residues" evidence="1">
    <location>
        <begin position="77"/>
        <end position="86"/>
    </location>
</feature>
<accession>A0A1X3DDG0</accession>
<sequence>MCAGMFISLNKLKIFLPLKIAAVANFSFSLLSHQHMFRNMMFFINFKKEDIQMKKFIVLVSAAMMSAAVMAAPAEKAANKVEDKVSTSKTTKSSKTKAATGTAATGAAATTLDASGVKSASGIK</sequence>
<gene>
    <name evidence="2" type="ORF">BWD09_04855</name>
</gene>